<evidence type="ECO:0000313" key="3">
    <source>
        <dbReference type="EMBL" id="MDV6282016.1"/>
    </source>
</evidence>
<dbReference type="InterPro" id="IPR020904">
    <property type="entry name" value="Sc_DH/Rdtase_CS"/>
</dbReference>
<evidence type="ECO:0000256" key="2">
    <source>
        <dbReference type="ARBA" id="ARBA00023002"/>
    </source>
</evidence>
<dbReference type="EMBL" id="JAWLKA010000008">
    <property type="protein sequence ID" value="MDV6282016.1"/>
    <property type="molecule type" value="Genomic_DNA"/>
</dbReference>
<dbReference type="PROSITE" id="PS00061">
    <property type="entry name" value="ADH_SHORT"/>
    <property type="match status" value="1"/>
</dbReference>
<dbReference type="Proteomes" id="UP001185737">
    <property type="component" value="Unassembled WGS sequence"/>
</dbReference>
<comment type="similarity">
    <text evidence="1">Belongs to the short-chain dehydrogenases/reductases (SDR) family.</text>
</comment>
<dbReference type="SUPFAM" id="SSF51735">
    <property type="entry name" value="NAD(P)-binding Rossmann-fold domains"/>
    <property type="match status" value="1"/>
</dbReference>
<evidence type="ECO:0000256" key="1">
    <source>
        <dbReference type="ARBA" id="ARBA00006484"/>
    </source>
</evidence>
<gene>
    <name evidence="3" type="ORF">R3Q59_16050</name>
</gene>
<organism evidence="3 4">
    <name type="scientific">Rhodococcus jostii</name>
    <dbReference type="NCBI Taxonomy" id="132919"/>
    <lineage>
        <taxon>Bacteria</taxon>
        <taxon>Bacillati</taxon>
        <taxon>Actinomycetota</taxon>
        <taxon>Actinomycetes</taxon>
        <taxon>Mycobacteriales</taxon>
        <taxon>Nocardiaceae</taxon>
        <taxon>Rhodococcus</taxon>
    </lineage>
</organism>
<dbReference type="PRINTS" id="PR00081">
    <property type="entry name" value="GDHRDH"/>
</dbReference>
<dbReference type="Gene3D" id="3.40.50.720">
    <property type="entry name" value="NAD(P)-binding Rossmann-like Domain"/>
    <property type="match status" value="1"/>
</dbReference>
<dbReference type="PANTHER" id="PTHR42760">
    <property type="entry name" value="SHORT-CHAIN DEHYDROGENASES/REDUCTASES FAMILY MEMBER"/>
    <property type="match status" value="1"/>
</dbReference>
<keyword evidence="2" id="KW-0560">Oxidoreductase</keyword>
<keyword evidence="4" id="KW-1185">Reference proteome</keyword>
<reference evidence="3 4" key="1">
    <citation type="submission" date="2023-10" db="EMBL/GenBank/DDBJ databases">
        <title>Development of a sustainable strategy for remediation of hydrocarbon-contaminated territories based on the waste exchange concept.</title>
        <authorList>
            <person name="Krivoruchko A."/>
        </authorList>
    </citation>
    <scope>NUCLEOTIDE SEQUENCE [LARGE SCALE GENOMIC DNA]</scope>
    <source>
        <strain evidence="3 4">IEGM 60</strain>
    </source>
</reference>
<name>A0ABU4CEN8_RHOJO</name>
<dbReference type="Pfam" id="PF13561">
    <property type="entry name" value="adh_short_C2"/>
    <property type="match status" value="1"/>
</dbReference>
<dbReference type="InterPro" id="IPR002347">
    <property type="entry name" value="SDR_fam"/>
</dbReference>
<accession>A0ABU4CEN8</accession>
<dbReference type="PANTHER" id="PTHR42760:SF5">
    <property type="entry name" value="2-DEHYDRO-3-DEOXY-D-GLUCONATE 5-DEHYDROGENASE"/>
    <property type="match status" value="1"/>
</dbReference>
<dbReference type="InterPro" id="IPR036291">
    <property type="entry name" value="NAD(P)-bd_dom_sf"/>
</dbReference>
<proteinExistence type="inferred from homology"/>
<protein>
    <submittedName>
        <fullName evidence="3">SDR family oxidoreductase</fullName>
    </submittedName>
</protein>
<dbReference type="PRINTS" id="PR00080">
    <property type="entry name" value="SDRFAMILY"/>
</dbReference>
<sequence length="262" mass="27503">MNAPVHTPVLDLFRLDGNAALVTGASRGLGRALAIALAEAGADIVAVDIGDLDQVAKEVRARGVRCSTRTADLGHLTPETATELMSWAGTEFPHPTILVNNAGIIRRGPATETTPTDWSAVLDLNLTTPFLLSQAFARAALDDNAAASIINIASINSFQGGMEVPSYAASKHGILGLTRALANEWAAHRIRVNAIAPGYMETEFTAAHREDPARAENMLRRIPAGVWGRPEDLAGAAVFLASAASSYVTGTALSVDGGWLSR</sequence>
<dbReference type="RefSeq" id="WP_280780189.1">
    <property type="nucleotide sequence ID" value="NZ_JAWLKA010000008.1"/>
</dbReference>
<comment type="caution">
    <text evidence="3">The sequence shown here is derived from an EMBL/GenBank/DDBJ whole genome shotgun (WGS) entry which is preliminary data.</text>
</comment>
<evidence type="ECO:0000313" key="4">
    <source>
        <dbReference type="Proteomes" id="UP001185737"/>
    </source>
</evidence>